<evidence type="ECO:0000313" key="1">
    <source>
        <dbReference type="EMBL" id="EWS74492.1"/>
    </source>
</evidence>
<keyword evidence="2" id="KW-1185">Reference proteome</keyword>
<dbReference type="GeneID" id="24438670"/>
<dbReference type="EMBL" id="GG662706">
    <property type="protein sequence ID" value="EWS74492.1"/>
    <property type="molecule type" value="Genomic_DNA"/>
</dbReference>
<accession>W7XAX3</accession>
<dbReference type="Proteomes" id="UP000009168">
    <property type="component" value="Unassembled WGS sequence"/>
</dbReference>
<sequence>MKIYLILILFLNLQKHKLNSQLKYLFVHIYLFTNQLINQFKKLLISSLIYFNLTVYLYQLVNNCFIICRYYQLVNKLINQIQRKYQFEIEQQKLKQYLLSLNQNLKKCRSNLKWTHKLRKLLTKISFYNIQIVCQIKIKQLQKKHQSNMFRKKDAKQTKLMNTICKKQITFRYKCNKNISATNIRTDDQQKIKLKQKILLQIKLFVFIKCLQVFFFSSNFQLKLLAKGY</sequence>
<evidence type="ECO:0000313" key="2">
    <source>
        <dbReference type="Proteomes" id="UP000009168"/>
    </source>
</evidence>
<protein>
    <submittedName>
        <fullName evidence="1">Uncharacterized protein</fullName>
    </submittedName>
</protein>
<dbReference type="InParanoid" id="W7XAX3"/>
<dbReference type="KEGG" id="tet:TTHERM_000382148"/>
<reference evidence="2" key="1">
    <citation type="journal article" date="2006" name="PLoS Biol.">
        <title>Macronuclear genome sequence of the ciliate Tetrahymena thermophila, a model eukaryote.</title>
        <authorList>
            <person name="Eisen J.A."/>
            <person name="Coyne R.S."/>
            <person name="Wu M."/>
            <person name="Wu D."/>
            <person name="Thiagarajan M."/>
            <person name="Wortman J.R."/>
            <person name="Badger J.H."/>
            <person name="Ren Q."/>
            <person name="Amedeo P."/>
            <person name="Jones K.M."/>
            <person name="Tallon L.J."/>
            <person name="Delcher A.L."/>
            <person name="Salzberg S.L."/>
            <person name="Silva J.C."/>
            <person name="Haas B.J."/>
            <person name="Majoros W.H."/>
            <person name="Farzad M."/>
            <person name="Carlton J.M."/>
            <person name="Smith R.K. Jr."/>
            <person name="Garg J."/>
            <person name="Pearlman R.E."/>
            <person name="Karrer K.M."/>
            <person name="Sun L."/>
            <person name="Manning G."/>
            <person name="Elde N.C."/>
            <person name="Turkewitz A.P."/>
            <person name="Asai D.J."/>
            <person name="Wilkes D.E."/>
            <person name="Wang Y."/>
            <person name="Cai H."/>
            <person name="Collins K."/>
            <person name="Stewart B.A."/>
            <person name="Lee S.R."/>
            <person name="Wilamowska K."/>
            <person name="Weinberg Z."/>
            <person name="Ruzzo W.L."/>
            <person name="Wloga D."/>
            <person name="Gaertig J."/>
            <person name="Frankel J."/>
            <person name="Tsao C.-C."/>
            <person name="Gorovsky M.A."/>
            <person name="Keeling P.J."/>
            <person name="Waller R.F."/>
            <person name="Patron N.J."/>
            <person name="Cherry J.M."/>
            <person name="Stover N.A."/>
            <person name="Krieger C.J."/>
            <person name="del Toro C."/>
            <person name="Ryder H.F."/>
            <person name="Williamson S.C."/>
            <person name="Barbeau R.A."/>
            <person name="Hamilton E.P."/>
            <person name="Orias E."/>
        </authorList>
    </citation>
    <scope>NUCLEOTIDE SEQUENCE [LARGE SCALE GENOMIC DNA]</scope>
    <source>
        <strain evidence="2">SB210</strain>
    </source>
</reference>
<organism evidence="1 2">
    <name type="scientific">Tetrahymena thermophila (strain SB210)</name>
    <dbReference type="NCBI Taxonomy" id="312017"/>
    <lineage>
        <taxon>Eukaryota</taxon>
        <taxon>Sar</taxon>
        <taxon>Alveolata</taxon>
        <taxon>Ciliophora</taxon>
        <taxon>Intramacronucleata</taxon>
        <taxon>Oligohymenophorea</taxon>
        <taxon>Hymenostomatida</taxon>
        <taxon>Tetrahymenina</taxon>
        <taxon>Tetrahymenidae</taxon>
        <taxon>Tetrahymena</taxon>
    </lineage>
</organism>
<name>W7XAX3_TETTS</name>
<dbReference type="RefSeq" id="XP_012652977.1">
    <property type="nucleotide sequence ID" value="XM_012797523.1"/>
</dbReference>
<gene>
    <name evidence="1" type="ORF">TTHERM_000382148</name>
</gene>
<proteinExistence type="predicted"/>
<dbReference type="AlphaFoldDB" id="W7XAX3"/>